<keyword evidence="2" id="KW-1185">Reference proteome</keyword>
<reference evidence="2" key="1">
    <citation type="journal article" date="2017" name="Front. Plant Sci.">
        <title>Climate Clever Clovers: New Paradigm to Reduce the Environmental Footprint of Ruminants by Breeding Low Methanogenic Forages Utilizing Haplotype Variation.</title>
        <authorList>
            <person name="Kaur P."/>
            <person name="Appels R."/>
            <person name="Bayer P.E."/>
            <person name="Keeble-Gagnere G."/>
            <person name="Wang J."/>
            <person name="Hirakawa H."/>
            <person name="Shirasawa K."/>
            <person name="Vercoe P."/>
            <person name="Stefanova K."/>
            <person name="Durmic Z."/>
            <person name="Nichols P."/>
            <person name="Revell C."/>
            <person name="Isobe S.N."/>
            <person name="Edwards D."/>
            <person name="Erskine W."/>
        </authorList>
    </citation>
    <scope>NUCLEOTIDE SEQUENCE [LARGE SCALE GENOMIC DNA]</scope>
    <source>
        <strain evidence="2">cv. Daliak</strain>
    </source>
</reference>
<evidence type="ECO:0000313" key="2">
    <source>
        <dbReference type="Proteomes" id="UP000242715"/>
    </source>
</evidence>
<proteinExistence type="predicted"/>
<name>A0A2Z6NHM2_TRISU</name>
<organism evidence="1 2">
    <name type="scientific">Trifolium subterraneum</name>
    <name type="common">Subterranean clover</name>
    <dbReference type="NCBI Taxonomy" id="3900"/>
    <lineage>
        <taxon>Eukaryota</taxon>
        <taxon>Viridiplantae</taxon>
        <taxon>Streptophyta</taxon>
        <taxon>Embryophyta</taxon>
        <taxon>Tracheophyta</taxon>
        <taxon>Spermatophyta</taxon>
        <taxon>Magnoliopsida</taxon>
        <taxon>eudicotyledons</taxon>
        <taxon>Gunneridae</taxon>
        <taxon>Pentapetalae</taxon>
        <taxon>rosids</taxon>
        <taxon>fabids</taxon>
        <taxon>Fabales</taxon>
        <taxon>Fabaceae</taxon>
        <taxon>Papilionoideae</taxon>
        <taxon>50 kb inversion clade</taxon>
        <taxon>NPAAA clade</taxon>
        <taxon>Hologalegina</taxon>
        <taxon>IRL clade</taxon>
        <taxon>Trifolieae</taxon>
        <taxon>Trifolium</taxon>
    </lineage>
</organism>
<evidence type="ECO:0000313" key="1">
    <source>
        <dbReference type="EMBL" id="GAU44004.1"/>
    </source>
</evidence>
<protein>
    <submittedName>
        <fullName evidence="1">Uncharacterized protein</fullName>
    </submittedName>
</protein>
<dbReference type="OrthoDB" id="1720921at2759"/>
<accession>A0A2Z6NHM2</accession>
<dbReference type="Proteomes" id="UP000242715">
    <property type="component" value="Unassembled WGS sequence"/>
</dbReference>
<gene>
    <name evidence="1" type="ORF">TSUD_285580</name>
</gene>
<sequence>MCYYYPDAAKLGGAIMAGEGSTSAPNAGRWQYMNLLRLLSLVLDHLLTTALRQGQELPPRLDL</sequence>
<dbReference type="AlphaFoldDB" id="A0A2Z6NHM2"/>
<dbReference type="EMBL" id="DF974008">
    <property type="protein sequence ID" value="GAU44004.1"/>
    <property type="molecule type" value="Genomic_DNA"/>
</dbReference>